<dbReference type="AlphaFoldDB" id="A0A6C0LRE6"/>
<name>A0A6C0LRE6_9ZZZZ</name>
<proteinExistence type="predicted"/>
<protein>
    <submittedName>
        <fullName evidence="1">Uncharacterized protein</fullName>
    </submittedName>
</protein>
<sequence length="131" mass="11824">MTITAFGGSGSVGTNGGTGGSVDIIIASPPAGGTAGTGVGGNGNPGLYSFSGAGGGGNNNIAGLNGGNVLEYQGGQSGVVGGGGGASLFANGANIGQSGILGSGGGGAIPSPFTEPGNGGNGFVTINYFLV</sequence>
<accession>A0A6C0LRE6</accession>
<evidence type="ECO:0000313" key="1">
    <source>
        <dbReference type="EMBL" id="QHU32940.1"/>
    </source>
</evidence>
<organism evidence="1">
    <name type="scientific">viral metagenome</name>
    <dbReference type="NCBI Taxonomy" id="1070528"/>
    <lineage>
        <taxon>unclassified sequences</taxon>
        <taxon>metagenomes</taxon>
        <taxon>organismal metagenomes</taxon>
    </lineage>
</organism>
<dbReference type="EMBL" id="MN740556">
    <property type="protein sequence ID" value="QHU32940.1"/>
    <property type="molecule type" value="Genomic_DNA"/>
</dbReference>
<reference evidence="1" key="1">
    <citation type="journal article" date="2020" name="Nature">
        <title>Giant virus diversity and host interactions through global metagenomics.</title>
        <authorList>
            <person name="Schulz F."/>
            <person name="Roux S."/>
            <person name="Paez-Espino D."/>
            <person name="Jungbluth S."/>
            <person name="Walsh D.A."/>
            <person name="Denef V.J."/>
            <person name="McMahon K.D."/>
            <person name="Konstantinidis K.T."/>
            <person name="Eloe-Fadrosh E.A."/>
            <person name="Kyrpides N.C."/>
            <person name="Woyke T."/>
        </authorList>
    </citation>
    <scope>NUCLEOTIDE SEQUENCE</scope>
    <source>
        <strain evidence="1">GVMAG-S-1014582-52</strain>
    </source>
</reference>